<evidence type="ECO:0000256" key="2">
    <source>
        <dbReference type="SAM" id="MobiDB-lite"/>
    </source>
</evidence>
<organism evidence="3 4">
    <name type="scientific">Rhodotorula taiwanensis</name>
    <dbReference type="NCBI Taxonomy" id="741276"/>
    <lineage>
        <taxon>Eukaryota</taxon>
        <taxon>Fungi</taxon>
        <taxon>Dikarya</taxon>
        <taxon>Basidiomycota</taxon>
        <taxon>Pucciniomycotina</taxon>
        <taxon>Microbotryomycetes</taxon>
        <taxon>Sporidiobolales</taxon>
        <taxon>Sporidiobolaceae</taxon>
        <taxon>Rhodotorula</taxon>
    </lineage>
</organism>
<dbReference type="OrthoDB" id="10252926at2759"/>
<feature type="compositionally biased region" description="Low complexity" evidence="2">
    <location>
        <begin position="207"/>
        <end position="222"/>
    </location>
</feature>
<evidence type="ECO:0000313" key="4">
    <source>
        <dbReference type="Proteomes" id="UP000237144"/>
    </source>
</evidence>
<dbReference type="PANTHER" id="PTHR10476">
    <property type="entry name" value="CHARGED MULTIVESICULAR BODY PROTEIN"/>
    <property type="match status" value="1"/>
</dbReference>
<dbReference type="EMBL" id="PJQD01000088">
    <property type="protein sequence ID" value="POY71016.1"/>
    <property type="molecule type" value="Genomic_DNA"/>
</dbReference>
<dbReference type="Gene3D" id="6.10.140.1230">
    <property type="match status" value="1"/>
</dbReference>
<evidence type="ECO:0000256" key="1">
    <source>
        <dbReference type="SAM" id="Coils"/>
    </source>
</evidence>
<accession>A0A2S5B2N8</accession>
<dbReference type="InterPro" id="IPR005024">
    <property type="entry name" value="Snf7_fam"/>
</dbReference>
<feature type="region of interest" description="Disordered" evidence="2">
    <location>
        <begin position="181"/>
        <end position="249"/>
    </location>
</feature>
<keyword evidence="4" id="KW-1185">Reference proteome</keyword>
<keyword evidence="1" id="KW-0175">Coiled coil</keyword>
<dbReference type="STRING" id="741276.A0A2S5B2N8"/>
<gene>
    <name evidence="3" type="ORF">BMF94_5941</name>
</gene>
<feature type="coiled-coil region" evidence="1">
    <location>
        <begin position="15"/>
        <end position="49"/>
    </location>
</feature>
<evidence type="ECO:0000313" key="3">
    <source>
        <dbReference type="EMBL" id="POY71016.1"/>
    </source>
</evidence>
<protein>
    <submittedName>
        <fullName evidence="3">Uncharacterized protein</fullName>
    </submittedName>
</protein>
<dbReference type="Pfam" id="PF03357">
    <property type="entry name" value="Snf7"/>
    <property type="match status" value="1"/>
</dbReference>
<comment type="caution">
    <text evidence="3">The sequence shown here is derived from an EMBL/GenBank/DDBJ whole genome shotgun (WGS) entry which is preliminary data.</text>
</comment>
<dbReference type="Proteomes" id="UP000237144">
    <property type="component" value="Unassembled WGS sequence"/>
</dbReference>
<sequence>MNIIDSLFGRTKTPAERLRQHQRALQKAQRELDRERSKLEQQEKKLILDIKNGARKGEIGSCKVMAKDLVRTRRYVSKFYTMKTQLQAVSLRIQGMRSNQQMAEAMKGATRAMSLMSRQMNLPQIQRILQEFERESSVMDMKEEMMGESIDDAMEDDVGETEEEEGDRILDEVLAEIGVSVGQQLGEAPSSMPASKVSEPGVRRAVAIGESAGPAPASSSGTSGLGGSGGGDDGGIDDLQARLDNLRRD</sequence>
<feature type="compositionally biased region" description="Basic and acidic residues" evidence="2">
    <location>
        <begin position="239"/>
        <end position="249"/>
    </location>
</feature>
<reference evidence="3 4" key="1">
    <citation type="journal article" date="2018" name="Front. Microbiol.">
        <title>Prospects for Fungal Bioremediation of Acidic Radioactive Waste Sites: Characterization and Genome Sequence of Rhodotorula taiwanensis MD1149.</title>
        <authorList>
            <person name="Tkavc R."/>
            <person name="Matrosova V.Y."/>
            <person name="Grichenko O.E."/>
            <person name="Gostincar C."/>
            <person name="Volpe R.P."/>
            <person name="Klimenkova P."/>
            <person name="Gaidamakova E.K."/>
            <person name="Zhou C.E."/>
            <person name="Stewart B.J."/>
            <person name="Lyman M.G."/>
            <person name="Malfatti S.A."/>
            <person name="Rubinfeld B."/>
            <person name="Courtot M."/>
            <person name="Singh J."/>
            <person name="Dalgard C.L."/>
            <person name="Hamilton T."/>
            <person name="Frey K.G."/>
            <person name="Gunde-Cimerman N."/>
            <person name="Dugan L."/>
            <person name="Daly M.J."/>
        </authorList>
    </citation>
    <scope>NUCLEOTIDE SEQUENCE [LARGE SCALE GENOMIC DNA]</scope>
    <source>
        <strain evidence="3 4">MD1149</strain>
    </source>
</reference>
<dbReference type="GO" id="GO:0007034">
    <property type="term" value="P:vacuolar transport"/>
    <property type="evidence" value="ECO:0007669"/>
    <property type="project" value="InterPro"/>
</dbReference>
<name>A0A2S5B2N8_9BASI</name>
<proteinExistence type="predicted"/>
<dbReference type="AlphaFoldDB" id="A0A2S5B2N8"/>
<feature type="compositionally biased region" description="Gly residues" evidence="2">
    <location>
        <begin position="223"/>
        <end position="233"/>
    </location>
</feature>